<name>A0A7S4HAV5_GUITH</name>
<dbReference type="AlphaFoldDB" id="A0A7S4HAV5"/>
<organism evidence="1">
    <name type="scientific">Guillardia theta</name>
    <name type="common">Cryptophyte</name>
    <name type="synonym">Cryptomonas phi</name>
    <dbReference type="NCBI Taxonomy" id="55529"/>
    <lineage>
        <taxon>Eukaryota</taxon>
        <taxon>Cryptophyceae</taxon>
        <taxon>Pyrenomonadales</taxon>
        <taxon>Geminigeraceae</taxon>
        <taxon>Guillardia</taxon>
    </lineage>
</organism>
<proteinExistence type="predicted"/>
<reference evidence="1" key="1">
    <citation type="submission" date="2021-01" db="EMBL/GenBank/DDBJ databases">
        <authorList>
            <person name="Corre E."/>
            <person name="Pelletier E."/>
            <person name="Niang G."/>
            <person name="Scheremetjew M."/>
            <person name="Finn R."/>
            <person name="Kale V."/>
            <person name="Holt S."/>
            <person name="Cochrane G."/>
            <person name="Meng A."/>
            <person name="Brown T."/>
            <person name="Cohen L."/>
        </authorList>
    </citation>
    <scope>NUCLEOTIDE SEQUENCE</scope>
    <source>
        <strain evidence="1">CCMP 2712</strain>
    </source>
</reference>
<protein>
    <submittedName>
        <fullName evidence="1">Uncharacterized protein</fullName>
    </submittedName>
</protein>
<evidence type="ECO:0000313" key="1">
    <source>
        <dbReference type="EMBL" id="CAE2193037.1"/>
    </source>
</evidence>
<gene>
    <name evidence="1" type="ORF">GTHE00462_LOCUS2348</name>
</gene>
<sequence length="110" mass="11787">MARAQKKLSFAVGAGTVRVYIDLGTFLLRSLARLTDLETRCTLKALMSEADGTYRTWAREELTASSSNTSTDGLLQDDAFFALSVLAGGLLGEQGNGSAGWSLGLARRLR</sequence>
<dbReference type="EMBL" id="HBKN01002765">
    <property type="protein sequence ID" value="CAE2193037.1"/>
    <property type="molecule type" value="Transcribed_RNA"/>
</dbReference>
<accession>A0A7S4HAV5</accession>